<evidence type="ECO:0000313" key="2">
    <source>
        <dbReference type="EMBL" id="RZF38940.1"/>
    </source>
</evidence>
<sequence>MVRMQAPELPHWQDCHEFWFKERRKQMKQKQQMDPGAKGGTKAGAAGLISKGGGASNAAAVAASYDDEIAGGSSKALKMGAGFGRDSYAAHQGGGDGATPPGADSTTPPPAARASRGGVRPMSISTCSNHSEGHSRSRTPPGGDGGGGGGGGDSIQRQMYHLSQALLNRQPINVQQLMSLHNEKELDPQTFQMIEMLKSELRQAAAHNNHSTSKPHKLDPKQHVFNAL</sequence>
<evidence type="ECO:0000313" key="3">
    <source>
        <dbReference type="Proteomes" id="UP000291343"/>
    </source>
</evidence>
<dbReference type="Proteomes" id="UP000291343">
    <property type="component" value="Unassembled WGS sequence"/>
</dbReference>
<protein>
    <submittedName>
        <fullName evidence="2">Uncharacterized protein</fullName>
    </submittedName>
</protein>
<feature type="region of interest" description="Disordered" evidence="1">
    <location>
        <begin position="204"/>
        <end position="228"/>
    </location>
</feature>
<dbReference type="AlphaFoldDB" id="A0A482X0U5"/>
<evidence type="ECO:0000256" key="1">
    <source>
        <dbReference type="SAM" id="MobiDB-lite"/>
    </source>
</evidence>
<name>A0A482X0U5_LAOST</name>
<gene>
    <name evidence="2" type="ORF">LSTR_LSTR013928</name>
</gene>
<feature type="region of interest" description="Disordered" evidence="1">
    <location>
        <begin position="88"/>
        <end position="155"/>
    </location>
</feature>
<feature type="region of interest" description="Disordered" evidence="1">
    <location>
        <begin position="24"/>
        <end position="59"/>
    </location>
</feature>
<proteinExistence type="predicted"/>
<dbReference type="SMR" id="A0A482X0U5"/>
<dbReference type="EMBL" id="QKKF02021145">
    <property type="protein sequence ID" value="RZF38940.1"/>
    <property type="molecule type" value="Genomic_DNA"/>
</dbReference>
<organism evidence="2 3">
    <name type="scientific">Laodelphax striatellus</name>
    <name type="common">Small brown planthopper</name>
    <name type="synonym">Delphax striatella</name>
    <dbReference type="NCBI Taxonomy" id="195883"/>
    <lineage>
        <taxon>Eukaryota</taxon>
        <taxon>Metazoa</taxon>
        <taxon>Ecdysozoa</taxon>
        <taxon>Arthropoda</taxon>
        <taxon>Hexapoda</taxon>
        <taxon>Insecta</taxon>
        <taxon>Pterygota</taxon>
        <taxon>Neoptera</taxon>
        <taxon>Paraneoptera</taxon>
        <taxon>Hemiptera</taxon>
        <taxon>Auchenorrhyncha</taxon>
        <taxon>Fulgoroidea</taxon>
        <taxon>Delphacidae</taxon>
        <taxon>Criomorphinae</taxon>
        <taxon>Laodelphax</taxon>
    </lineage>
</organism>
<feature type="compositionally biased region" description="Gly residues" evidence="1">
    <location>
        <begin position="142"/>
        <end position="153"/>
    </location>
</feature>
<comment type="caution">
    <text evidence="2">The sequence shown here is derived from an EMBL/GenBank/DDBJ whole genome shotgun (WGS) entry which is preliminary data.</text>
</comment>
<keyword evidence="3" id="KW-1185">Reference proteome</keyword>
<accession>A0A482X0U5</accession>
<dbReference type="InParanoid" id="A0A482X0U5"/>
<feature type="non-terminal residue" evidence="2">
    <location>
        <position position="228"/>
    </location>
</feature>
<dbReference type="STRING" id="195883.A0A482X0U5"/>
<reference evidence="2 3" key="1">
    <citation type="journal article" date="2017" name="Gigascience">
        <title>Genome sequence of the small brown planthopper, Laodelphax striatellus.</title>
        <authorList>
            <person name="Zhu J."/>
            <person name="Jiang F."/>
            <person name="Wang X."/>
            <person name="Yang P."/>
            <person name="Bao Y."/>
            <person name="Zhao W."/>
            <person name="Wang W."/>
            <person name="Lu H."/>
            <person name="Wang Q."/>
            <person name="Cui N."/>
            <person name="Li J."/>
            <person name="Chen X."/>
            <person name="Luo L."/>
            <person name="Yu J."/>
            <person name="Kang L."/>
            <person name="Cui F."/>
        </authorList>
    </citation>
    <scope>NUCLEOTIDE SEQUENCE [LARGE SCALE GENOMIC DNA]</scope>
    <source>
        <strain evidence="2">Lst14</strain>
    </source>
</reference>